<dbReference type="Pfam" id="PF11083">
    <property type="entry name" value="Relaxase_C"/>
    <property type="match status" value="1"/>
</dbReference>
<evidence type="ECO:0000259" key="2">
    <source>
        <dbReference type="Pfam" id="PF11083"/>
    </source>
</evidence>
<sequence length="555" mass="63709">MVYTKHFTIHSSKHLKQAEEYVENAAKTAIDSKRGIDSHLDNIFPYVTSDKKTINKQLVSGYGIIDVYNSAKEFLLTKQSAAFAKGKDLVFNPKTGKVVLDPQALEKNNAVLAHHIIQSFSPDDDLTPEQIHEIGRKTILEFTGGEYEFVIATHIDKAHIHNHIILNSTNTFTGNALRWQKGTKKAFEQVSDKIASKYGAKIIEKSPKNSHKKYTMWQTENLFKNKIKSRLDFLLDHSSSIDDFKIKAEALDLQVDFSGKWAKYCLLDEPQIKNTRSRSLSKKDPEKYNLDRIEARLKENSHEFSVQEVLERYEEKVDAVNNDFDYQLILESWQISHKTPKGYYVNVDFGAENHGQIFIGAYKVDQLEDGNYSLFVKKNDYFYFMNDKSSNRNRYMTGYTLAKQLSLYNGTVPLKKEPVMTTITELVDAINFLAEHGVTESKQMTRLENKLIESFELAEESLQKLDDKIIQLNQLGKLILGEKLEDIDQEFPVLKEVGDKDELTFEDIQNELSSAKLSRKLLHEKMESTVEKINELHAIQTVAEQKSSEENLGKL</sequence>
<dbReference type="RefSeq" id="WP_010861604.1">
    <property type="nucleotide sequence ID" value="NZ_KB949529.1"/>
</dbReference>
<evidence type="ECO:0000259" key="3">
    <source>
        <dbReference type="Pfam" id="PF20874"/>
    </source>
</evidence>
<evidence type="ECO:0000313" key="4">
    <source>
        <dbReference type="EMBL" id="EOM19210.1"/>
    </source>
</evidence>
<dbReference type="InterPro" id="IPR005094">
    <property type="entry name" value="Endonuclease_MobA/VirD2"/>
</dbReference>
<evidence type="ECO:0008006" key="6">
    <source>
        <dbReference type="Google" id="ProtNLM"/>
    </source>
</evidence>
<reference evidence="4 5" key="1">
    <citation type="submission" date="2013-02" db="EMBL/GenBank/DDBJ databases">
        <title>The Genome Sequence of Enterococcus faecium HM1072.</title>
        <authorList>
            <consortium name="The Broad Institute Genome Sequencing Platform"/>
            <consortium name="The Broad Institute Genome Sequencing Center for Infectious Disease"/>
            <person name="Earl A.M."/>
            <person name="Gilmore M.S."/>
            <person name="Lebreton F."/>
            <person name="Courvalin P."/>
            <person name="Walker B."/>
            <person name="Young S.K."/>
            <person name="Zeng Q."/>
            <person name="Gargeya S."/>
            <person name="Fitzgerald M."/>
            <person name="Haas B."/>
            <person name="Abouelleil A."/>
            <person name="Alvarado L."/>
            <person name="Arachchi H.M."/>
            <person name="Berlin A.M."/>
            <person name="Chapman S.B."/>
            <person name="Dewar J."/>
            <person name="Goldberg J."/>
            <person name="Griggs A."/>
            <person name="Gujja S."/>
            <person name="Hansen M."/>
            <person name="Howarth C."/>
            <person name="Imamovic A."/>
            <person name="Larimer J."/>
            <person name="McCowan C."/>
            <person name="Murphy C."/>
            <person name="Neiman D."/>
            <person name="Pearson M."/>
            <person name="Priest M."/>
            <person name="Roberts A."/>
            <person name="Saif S."/>
            <person name="Shea T."/>
            <person name="Sisk P."/>
            <person name="Sykes S."/>
            <person name="Wortman J."/>
            <person name="Nusbaum C."/>
            <person name="Birren B."/>
        </authorList>
    </citation>
    <scope>NUCLEOTIDE SEQUENCE [LARGE SCALE GENOMIC DNA]</scope>
    <source>
        <strain evidence="4 5">HM1072</strain>
    </source>
</reference>
<dbReference type="Proteomes" id="UP000013897">
    <property type="component" value="Unassembled WGS sequence"/>
</dbReference>
<evidence type="ECO:0000313" key="5">
    <source>
        <dbReference type="Proteomes" id="UP000013897"/>
    </source>
</evidence>
<feature type="domain" description="MobA/VirD2-like nuclease" evidence="1">
    <location>
        <begin position="46"/>
        <end position="199"/>
    </location>
</feature>
<dbReference type="Pfam" id="PF03432">
    <property type="entry name" value="Relaxase"/>
    <property type="match status" value="1"/>
</dbReference>
<dbReference type="InterPro" id="IPR021112">
    <property type="entry name" value="LtrB_C"/>
</dbReference>
<feature type="domain" description="Group II intron-interrupted relaxase LtrB central" evidence="3">
    <location>
        <begin position="324"/>
        <end position="407"/>
    </location>
</feature>
<feature type="domain" description="Group II intron-interrupted relaxase LtrB C-terminal" evidence="2">
    <location>
        <begin position="422"/>
        <end position="540"/>
    </location>
</feature>
<gene>
    <name evidence="4" type="ORF">SSM_02812</name>
</gene>
<dbReference type="EMBL" id="AITY01000062">
    <property type="protein sequence ID" value="EOM19210.1"/>
    <property type="molecule type" value="Genomic_DNA"/>
</dbReference>
<proteinExistence type="predicted"/>
<dbReference type="Pfam" id="PF20874">
    <property type="entry name" value="Relaxase_M"/>
    <property type="match status" value="1"/>
</dbReference>
<dbReference type="AlphaFoldDB" id="A0A829F933"/>
<dbReference type="InterPro" id="IPR048299">
    <property type="entry name" value="LtrB_central"/>
</dbReference>
<name>A0A829F933_ENTFC</name>
<evidence type="ECO:0000259" key="1">
    <source>
        <dbReference type="Pfam" id="PF03432"/>
    </source>
</evidence>
<organism evidence="4 5">
    <name type="scientific">Enterococcus faecium EnGen0192</name>
    <dbReference type="NCBI Taxonomy" id="1157487"/>
    <lineage>
        <taxon>Bacteria</taxon>
        <taxon>Bacillati</taxon>
        <taxon>Bacillota</taxon>
        <taxon>Bacilli</taxon>
        <taxon>Lactobacillales</taxon>
        <taxon>Enterococcaceae</taxon>
        <taxon>Enterococcus</taxon>
    </lineage>
</organism>
<accession>A0A829F933</accession>
<comment type="caution">
    <text evidence="4">The sequence shown here is derived from an EMBL/GenBank/DDBJ whole genome shotgun (WGS) entry which is preliminary data.</text>
</comment>
<protein>
    <recommendedName>
        <fullName evidence="6">Relaxase PcfG</fullName>
    </recommendedName>
</protein>